<evidence type="ECO:0000313" key="2">
    <source>
        <dbReference type="Proteomes" id="UP000033101"/>
    </source>
</evidence>
<dbReference type="KEGG" id="mhor:MSHOH_1530"/>
<accession>A0A0E3SER4</accession>
<proteinExistence type="predicted"/>
<dbReference type="HOGENOM" id="CLU_159731_0_0_2"/>
<reference evidence="1 2" key="1">
    <citation type="submission" date="2014-07" db="EMBL/GenBank/DDBJ databases">
        <title>Methanogenic archaea and the global carbon cycle.</title>
        <authorList>
            <person name="Henriksen J.R."/>
            <person name="Luke J."/>
            <person name="Reinhart S."/>
            <person name="Benedict M.N."/>
            <person name="Youngblut N.D."/>
            <person name="Metcalf M.E."/>
            <person name="Whitaker R.J."/>
            <person name="Metcalf W.W."/>
        </authorList>
    </citation>
    <scope>NUCLEOTIDE SEQUENCE [LARGE SCALE GENOMIC DNA]</scope>
    <source>
        <strain evidence="1 2">HB-1</strain>
    </source>
</reference>
<dbReference type="EMBL" id="CP009516">
    <property type="protein sequence ID" value="AKB78013.1"/>
    <property type="molecule type" value="Genomic_DNA"/>
</dbReference>
<gene>
    <name evidence="1" type="ORF">MSHOH_1530</name>
</gene>
<dbReference type="Proteomes" id="UP000033101">
    <property type="component" value="Chromosome"/>
</dbReference>
<name>A0A0E3SER4_9EURY</name>
<dbReference type="Pfam" id="PF05176">
    <property type="entry name" value="ATP-synt_10"/>
    <property type="match status" value="1"/>
</dbReference>
<dbReference type="PANTHER" id="PTHR28106:SF1">
    <property type="entry name" value="MITOCHONDRIAL ATPASE COMPLEX SUBUNIT ATP10"/>
    <property type="match status" value="1"/>
</dbReference>
<evidence type="ECO:0008006" key="3">
    <source>
        <dbReference type="Google" id="ProtNLM"/>
    </source>
</evidence>
<organism evidence="1 2">
    <name type="scientific">Methanosarcina horonobensis HB-1 = JCM 15518</name>
    <dbReference type="NCBI Taxonomy" id="1434110"/>
    <lineage>
        <taxon>Archaea</taxon>
        <taxon>Methanobacteriati</taxon>
        <taxon>Methanobacteriota</taxon>
        <taxon>Stenosarchaea group</taxon>
        <taxon>Methanomicrobia</taxon>
        <taxon>Methanosarcinales</taxon>
        <taxon>Methanosarcinaceae</taxon>
        <taxon>Methanosarcina</taxon>
    </lineage>
</organism>
<dbReference type="PATRIC" id="fig|1434110.4.peg.1918"/>
<dbReference type="InterPro" id="IPR007849">
    <property type="entry name" value="ATP10"/>
</dbReference>
<keyword evidence="2" id="KW-1185">Reference proteome</keyword>
<evidence type="ECO:0000313" key="1">
    <source>
        <dbReference type="EMBL" id="AKB78013.1"/>
    </source>
</evidence>
<dbReference type="AlphaFoldDB" id="A0A0E3SER4"/>
<protein>
    <recommendedName>
        <fullName evidence="3">ATP10 protein</fullName>
    </recommendedName>
</protein>
<dbReference type="STRING" id="1434110.MSHOH_1530"/>
<sequence>MINSWVQPFEQEFGKDGRFAVYEVPMINAGWKIFSGMIDSGMRGGIPAEKHGRVVTFYGDYSGYQKTLGMENTNLAYIFLLDQEGIIRWKGQGHSSPETEKELLKAAMTLKPVLSNNRSFK</sequence>
<dbReference type="PANTHER" id="PTHR28106">
    <property type="entry name" value="MITOCHONDRIAL ATPASE COMPLEX SUBUNIT ATP10"/>
    <property type="match status" value="1"/>
</dbReference>